<protein>
    <submittedName>
        <fullName evidence="1">Uncharacterized protein</fullName>
    </submittedName>
</protein>
<feature type="non-terminal residue" evidence="1">
    <location>
        <position position="1"/>
    </location>
</feature>
<organism evidence="1">
    <name type="scientific">marine metagenome</name>
    <dbReference type="NCBI Taxonomy" id="408172"/>
    <lineage>
        <taxon>unclassified sequences</taxon>
        <taxon>metagenomes</taxon>
        <taxon>ecological metagenomes</taxon>
    </lineage>
</organism>
<name>A0A382PCB0_9ZZZZ</name>
<dbReference type="InterPro" id="IPR027304">
    <property type="entry name" value="Trigger_fact/SurA_dom_sf"/>
</dbReference>
<dbReference type="SUPFAM" id="SSF109998">
    <property type="entry name" value="Triger factor/SurA peptide-binding domain-like"/>
    <property type="match status" value="1"/>
</dbReference>
<sequence>SVSADQFGTYFSRNYSEGESIEINSKIKWKAQIMSGGWISWKNQRLIDLGFYLNQDPLRRTHPDIDDTPPRLVLREDSHQNKKVPPKNDFPTKGHLEWKIYLQDKIEQVAQGRASGRFLSGVQRHQEREEAMKKWEQLATDHTKGIRNLLDRDLFGRDNLAEARHLHLMQKILAKKNPFADGLIDTICKEIVRALISQSKTTFPSDEDVYWSMVDSGNHKKILDFAESNEINIKPKHIRKQIQGNLNFQTRNKYDEKKFAKTVRELGLTPAQYRAKIKIILTIDKLVTEVKSDRIPIDWKYPIIWLPAMTFGKNLLDKLSEILCEALEEVKKYVIDEDCGSEGTE</sequence>
<gene>
    <name evidence="1" type="ORF">METZ01_LOCUS323898</name>
</gene>
<dbReference type="EMBL" id="UINC01106403">
    <property type="protein sequence ID" value="SVC71044.1"/>
    <property type="molecule type" value="Genomic_DNA"/>
</dbReference>
<accession>A0A382PCB0</accession>
<dbReference type="Pfam" id="PF13624">
    <property type="entry name" value="SurA_N_3"/>
    <property type="match status" value="1"/>
</dbReference>
<reference evidence="1" key="1">
    <citation type="submission" date="2018-05" db="EMBL/GenBank/DDBJ databases">
        <authorList>
            <person name="Lanie J.A."/>
            <person name="Ng W.-L."/>
            <person name="Kazmierczak K.M."/>
            <person name="Andrzejewski T.M."/>
            <person name="Davidsen T.M."/>
            <person name="Wayne K.J."/>
            <person name="Tettelin H."/>
            <person name="Glass J.I."/>
            <person name="Rusch D."/>
            <person name="Podicherti R."/>
            <person name="Tsui H.-C.T."/>
            <person name="Winkler M.E."/>
        </authorList>
    </citation>
    <scope>NUCLEOTIDE SEQUENCE</scope>
</reference>
<dbReference type="Gene3D" id="1.10.4030.10">
    <property type="entry name" value="Porin chaperone SurA, peptide-binding domain"/>
    <property type="match status" value="1"/>
</dbReference>
<feature type="non-terminal residue" evidence="1">
    <location>
        <position position="345"/>
    </location>
</feature>
<proteinExistence type="predicted"/>
<evidence type="ECO:0000313" key="1">
    <source>
        <dbReference type="EMBL" id="SVC71044.1"/>
    </source>
</evidence>
<dbReference type="AlphaFoldDB" id="A0A382PCB0"/>